<comment type="caution">
    <text evidence="6">The sequence shown here is derived from an EMBL/GenBank/DDBJ whole genome shotgun (WGS) entry which is preliminary data.</text>
</comment>
<dbReference type="Proteomes" id="UP000678393">
    <property type="component" value="Unassembled WGS sequence"/>
</dbReference>
<protein>
    <recommendedName>
        <fullName evidence="2">glutathione-specific gamma-glutamylcyclotransferase</fullName>
        <ecNumber evidence="2">4.3.2.7</ecNumber>
    </recommendedName>
</protein>
<name>A0A8S3YN26_9EUPU</name>
<dbReference type="OrthoDB" id="1933483at2759"/>
<comment type="similarity">
    <text evidence="1">Belongs to the gamma-glutamylcyclotransferase family. ChaC subfamily.</text>
</comment>
<proteinExistence type="inferred from homology"/>
<dbReference type="InterPro" id="IPR013024">
    <property type="entry name" value="GGCT-like"/>
</dbReference>
<sequence>MNVLGDNPTIWVFGYGSLLWKPDFRFKSKKIGYIKDYERRFYQGNETFRGRPGQPGRVANLVENKGSQAWGVAYEISGREEVIKVLRNLYTREAACGGYVTMVTTFYPREEPHDRRLTGSHRIGQSSVTTEFQKSGNDVDCQFVYRAHTDYLHGIKRVNSDESLDGSSSDDDEDDSKQQNLRVTEILTSSERGTEDEFTRNVDSKDGEGNINYLMHYLHEFSNIKTEQFFMDFENDDHSYHESLSSTPKSSHLHRLHVVDSEHRPSPFPIQVLLYTATPDNDLYLGPADVSVMARQIVSASGSAGSNVEYVTKTADFVRKYIPEDQDSHLFSLDAKVREEVYKQHAEGSVRLQLGFADLNHDLYEMDVLAEPVMAS</sequence>
<dbReference type="GO" id="GO:0005737">
    <property type="term" value="C:cytoplasm"/>
    <property type="evidence" value="ECO:0007669"/>
    <property type="project" value="TreeGrafter"/>
</dbReference>
<evidence type="ECO:0000313" key="6">
    <source>
        <dbReference type="EMBL" id="CAG5117798.1"/>
    </source>
</evidence>
<dbReference type="EC" id="4.3.2.7" evidence="2"/>
<dbReference type="SUPFAM" id="SSF110857">
    <property type="entry name" value="Gamma-glutamyl cyclotransferase-like"/>
    <property type="match status" value="1"/>
</dbReference>
<organism evidence="6 7">
    <name type="scientific">Candidula unifasciata</name>
    <dbReference type="NCBI Taxonomy" id="100452"/>
    <lineage>
        <taxon>Eukaryota</taxon>
        <taxon>Metazoa</taxon>
        <taxon>Spiralia</taxon>
        <taxon>Lophotrochozoa</taxon>
        <taxon>Mollusca</taxon>
        <taxon>Gastropoda</taxon>
        <taxon>Heterobranchia</taxon>
        <taxon>Euthyneura</taxon>
        <taxon>Panpulmonata</taxon>
        <taxon>Eupulmonata</taxon>
        <taxon>Stylommatophora</taxon>
        <taxon>Helicina</taxon>
        <taxon>Helicoidea</taxon>
        <taxon>Geomitridae</taxon>
        <taxon>Candidula</taxon>
    </lineage>
</organism>
<evidence type="ECO:0000256" key="5">
    <source>
        <dbReference type="SAM" id="MobiDB-lite"/>
    </source>
</evidence>
<evidence type="ECO:0000313" key="7">
    <source>
        <dbReference type="Proteomes" id="UP000678393"/>
    </source>
</evidence>
<dbReference type="InterPro" id="IPR006840">
    <property type="entry name" value="ChaC"/>
</dbReference>
<dbReference type="EMBL" id="CAJHNH020000457">
    <property type="protein sequence ID" value="CAG5117798.1"/>
    <property type="molecule type" value="Genomic_DNA"/>
</dbReference>
<comment type="catalytic activity">
    <reaction evidence="4">
        <text>glutathione = L-cysteinylglycine + 5-oxo-L-proline</text>
        <dbReference type="Rhea" id="RHEA:47724"/>
        <dbReference type="ChEBI" id="CHEBI:57925"/>
        <dbReference type="ChEBI" id="CHEBI:58402"/>
        <dbReference type="ChEBI" id="CHEBI:61694"/>
        <dbReference type="EC" id="4.3.2.7"/>
    </reaction>
</comment>
<feature type="compositionally biased region" description="Basic and acidic residues" evidence="5">
    <location>
        <begin position="192"/>
        <end position="205"/>
    </location>
</feature>
<dbReference type="AlphaFoldDB" id="A0A8S3YN26"/>
<dbReference type="Pfam" id="PF04752">
    <property type="entry name" value="ChaC"/>
    <property type="match status" value="2"/>
</dbReference>
<dbReference type="PANTHER" id="PTHR12192">
    <property type="entry name" value="CATION TRANSPORT PROTEIN CHAC-RELATED"/>
    <property type="match status" value="1"/>
</dbReference>
<evidence type="ECO:0000256" key="2">
    <source>
        <dbReference type="ARBA" id="ARBA00012344"/>
    </source>
</evidence>
<evidence type="ECO:0000256" key="1">
    <source>
        <dbReference type="ARBA" id="ARBA00009662"/>
    </source>
</evidence>
<gene>
    <name evidence="6" type="ORF">CUNI_LOCUS3356</name>
</gene>
<evidence type="ECO:0000256" key="3">
    <source>
        <dbReference type="ARBA" id="ARBA00023239"/>
    </source>
</evidence>
<feature type="compositionally biased region" description="Polar residues" evidence="5">
    <location>
        <begin position="178"/>
        <end position="191"/>
    </location>
</feature>
<feature type="compositionally biased region" description="Acidic residues" evidence="5">
    <location>
        <begin position="162"/>
        <end position="175"/>
    </location>
</feature>
<dbReference type="GO" id="GO:0061928">
    <property type="term" value="F:glutathione specific gamma-glutamylcyclotransferase activity"/>
    <property type="evidence" value="ECO:0007669"/>
    <property type="project" value="UniProtKB-EC"/>
</dbReference>
<dbReference type="InterPro" id="IPR036568">
    <property type="entry name" value="GGCT-like_sf"/>
</dbReference>
<reference evidence="6" key="1">
    <citation type="submission" date="2021-04" db="EMBL/GenBank/DDBJ databases">
        <authorList>
            <consortium name="Molecular Ecology Group"/>
        </authorList>
    </citation>
    <scope>NUCLEOTIDE SEQUENCE</scope>
</reference>
<feature type="region of interest" description="Disordered" evidence="5">
    <location>
        <begin position="160"/>
        <end position="205"/>
    </location>
</feature>
<dbReference type="PANTHER" id="PTHR12192:SF26">
    <property type="entry name" value="GLUTATHIONE-SPECIFIC GAMMA-GLUTAMYLCYCLOTRANSFERASE 1"/>
    <property type="match status" value="1"/>
</dbReference>
<accession>A0A8S3YN26</accession>
<evidence type="ECO:0000256" key="4">
    <source>
        <dbReference type="ARBA" id="ARBA00048073"/>
    </source>
</evidence>
<dbReference type="Gene3D" id="3.10.490.10">
    <property type="entry name" value="Gamma-glutamyl cyclotransferase-like"/>
    <property type="match status" value="1"/>
</dbReference>
<dbReference type="CDD" id="cd06661">
    <property type="entry name" value="GGCT_like"/>
    <property type="match status" value="1"/>
</dbReference>
<dbReference type="GO" id="GO:0006751">
    <property type="term" value="P:glutathione catabolic process"/>
    <property type="evidence" value="ECO:0007669"/>
    <property type="project" value="InterPro"/>
</dbReference>
<keyword evidence="3" id="KW-0456">Lyase</keyword>
<keyword evidence="7" id="KW-1185">Reference proteome</keyword>